<accession>A0A2G5B1Z2</accession>
<evidence type="ECO:0000313" key="3">
    <source>
        <dbReference type="EMBL" id="PIA13029.1"/>
    </source>
</evidence>
<dbReference type="PANTHER" id="PTHR11223:SF3">
    <property type="entry name" value="EXPORTIN-5"/>
    <property type="match status" value="1"/>
</dbReference>
<gene>
    <name evidence="3" type="ORF">COEREDRAFT_83750</name>
</gene>
<dbReference type="Pfam" id="PF08389">
    <property type="entry name" value="Xpo1"/>
    <property type="match status" value="1"/>
</dbReference>
<protein>
    <submittedName>
        <fullName evidence="3">Uncharacterized protein</fullName>
    </submittedName>
</protein>
<dbReference type="SUPFAM" id="SSF48371">
    <property type="entry name" value="ARM repeat"/>
    <property type="match status" value="1"/>
</dbReference>
<dbReference type="InterPro" id="IPR011989">
    <property type="entry name" value="ARM-like"/>
</dbReference>
<dbReference type="PANTHER" id="PTHR11223">
    <property type="entry name" value="EXPORTIN 1/5"/>
    <property type="match status" value="1"/>
</dbReference>
<dbReference type="GO" id="GO:0005737">
    <property type="term" value="C:cytoplasm"/>
    <property type="evidence" value="ECO:0007669"/>
    <property type="project" value="TreeGrafter"/>
</dbReference>
<dbReference type="Gene3D" id="1.25.10.10">
    <property type="entry name" value="Leucine-rich Repeat Variant"/>
    <property type="match status" value="1"/>
</dbReference>
<sequence>MDKGVLERVEQALEIVYSSNTPAEDRKAAEAFCEQLKREERASDYGHYLAIKANGYAAEVRHFGVQLIEETLQKRWTMGGGGRGNKKKATGIAKLTAEESYKIRDQIWELLVSGGTNEAAFVREKVVAVMVMVIIRLWPSAEWTNFSAQLQQLSASGEWDTVQRVWQRLGEEIFVYERDAAAQVRKHELTNGLVGALLPLQVVNELYPNGMRLSTATTPAEGGGKKKAGLIMVEAGNEDGWMQRWLQEAEALTASDDSGERLLQVTRTLAAYVDWLPLRAMAALGLVPRVAKLLHAHSTAVRQQAGEILERIAQRSVGSGEVDAVLQQFSEHHNGGALTAIAQAYGITIGRHAEAVWDDMDDALDVARTLAQTCARLATQHWSRSAATVGTDSQASLVEVLVALARDNRHSVAAPALAAWATIARNAVLRVTPAVSEALSSVAEQTTAALVATSRTAQRLSAGATPESAGFDAAEAEQLSSSEARVLLGEARTRQLGVLRALGEADPAGFVAWLAPALHEALSQSDAAAVDAALAATAAVLGSLDEAEQRALRDGDSATAEQLGNARVTCYALGRRVAEFEGGAETAMRQLQTLPALAFLLRPAAVESQIEARELLVALVRRCVVAVRSPGLLARRATAALVRVAVAVPDSLMLAYSDVAQLVQELLDDASVPGAAKGALREFQLAVVAGAEGCSLARRAELALPLLHPLVDALHAAAPSLESPSAFVTLLWRPSGRADAAADAHARGQRDEMARALATLLVCLSRTLGDGATHLAPLWGELANELVPQLQQLIRCLHALWNPAHWSGLPHDAQTVLSSMLEMSDAEHHVIAGVTDEQPPVPVSRDPLFAEAHAVCHLLAILREHAYSCLGRLARLPSAPIEPAVVLADLEYMAPRHWRGLLTNVATPVLTSLGNWPGVSATDFASATAEAWLVPLAVVCMRRLDGEWQSLEQTTSFSAGNSQLAATEEIIHERSVRMWTRAWSRFVCELLEGCIISDAARLESELTSGKVRTLSIAVGAVSVSGNKVQGNSVLGEYLLGSDLIIDVLGAGLGIIRYPDTSAACLMLLRLAELAPSLTIVALLPLHCPPTPALASIVNGLLERIKCARLVSDGACSRLFGWLTNELVPALLRLLTSPSLVDCQDLTLGVLADVFYASAIFSRISTHWSRRYSSGDADNNTQQIVGDPGHVFRQMSLNAMTPALHSVEISADDVEHAFESVTTVSESRRRRALVKMALMPLLAVEQARQFDNPKDHLPQKNRGDFEESAITRAAPADWTNKLAAGATASILDNDSEFDLATLMP</sequence>
<dbReference type="InterPro" id="IPR045478">
    <property type="entry name" value="Exportin-5_C"/>
</dbReference>
<proteinExistence type="predicted"/>
<dbReference type="STRING" id="763665.A0A2G5B1Z2"/>
<dbReference type="Pfam" id="PF19273">
    <property type="entry name" value="Exportin-5"/>
    <property type="match status" value="1"/>
</dbReference>
<dbReference type="GO" id="GO:0005049">
    <property type="term" value="F:nuclear export signal receptor activity"/>
    <property type="evidence" value="ECO:0007669"/>
    <property type="project" value="InterPro"/>
</dbReference>
<feature type="domain" description="Exportin-5 C-terminal" evidence="2">
    <location>
        <begin position="635"/>
        <end position="1013"/>
    </location>
</feature>
<dbReference type="GO" id="GO:0005634">
    <property type="term" value="C:nucleus"/>
    <property type="evidence" value="ECO:0007669"/>
    <property type="project" value="TreeGrafter"/>
</dbReference>
<dbReference type="InterPro" id="IPR045065">
    <property type="entry name" value="XPO1/5"/>
</dbReference>
<organism evidence="3 4">
    <name type="scientific">Coemansia reversa (strain ATCC 12441 / NRRL 1564)</name>
    <dbReference type="NCBI Taxonomy" id="763665"/>
    <lineage>
        <taxon>Eukaryota</taxon>
        <taxon>Fungi</taxon>
        <taxon>Fungi incertae sedis</taxon>
        <taxon>Zoopagomycota</taxon>
        <taxon>Kickxellomycotina</taxon>
        <taxon>Kickxellomycetes</taxon>
        <taxon>Kickxellales</taxon>
        <taxon>Kickxellaceae</taxon>
        <taxon>Coemansia</taxon>
    </lineage>
</organism>
<dbReference type="GO" id="GO:0003723">
    <property type="term" value="F:RNA binding"/>
    <property type="evidence" value="ECO:0007669"/>
    <property type="project" value="TreeGrafter"/>
</dbReference>
<dbReference type="InterPro" id="IPR013598">
    <property type="entry name" value="Exportin-1/Importin-b-like"/>
</dbReference>
<evidence type="ECO:0000259" key="1">
    <source>
        <dbReference type="Pfam" id="PF08389"/>
    </source>
</evidence>
<reference evidence="3 4" key="1">
    <citation type="journal article" date="2015" name="Genome Biol. Evol.">
        <title>Phylogenomic analyses indicate that early fungi evolved digesting cell walls of algal ancestors of land plants.</title>
        <authorList>
            <person name="Chang Y."/>
            <person name="Wang S."/>
            <person name="Sekimoto S."/>
            <person name="Aerts A.L."/>
            <person name="Choi C."/>
            <person name="Clum A."/>
            <person name="LaButti K.M."/>
            <person name="Lindquist E.A."/>
            <person name="Yee Ngan C."/>
            <person name="Ohm R.A."/>
            <person name="Salamov A.A."/>
            <person name="Grigoriev I.V."/>
            <person name="Spatafora J.W."/>
            <person name="Berbee M.L."/>
        </authorList>
    </citation>
    <scope>NUCLEOTIDE SEQUENCE [LARGE SCALE GENOMIC DNA]</scope>
    <source>
        <strain evidence="3 4">NRRL 1564</strain>
    </source>
</reference>
<evidence type="ECO:0000313" key="4">
    <source>
        <dbReference type="Proteomes" id="UP000242474"/>
    </source>
</evidence>
<dbReference type="InterPro" id="IPR016024">
    <property type="entry name" value="ARM-type_fold"/>
</dbReference>
<keyword evidence="4" id="KW-1185">Reference proteome</keyword>
<evidence type="ECO:0000259" key="2">
    <source>
        <dbReference type="Pfam" id="PF19273"/>
    </source>
</evidence>
<name>A0A2G5B1Z2_COERN</name>
<feature type="domain" description="Exportin-1/Importin-beta-like" evidence="1">
    <location>
        <begin position="120"/>
        <end position="309"/>
    </location>
</feature>
<dbReference type="OrthoDB" id="2215036at2759"/>
<dbReference type="EMBL" id="KZ303550">
    <property type="protein sequence ID" value="PIA13029.1"/>
    <property type="molecule type" value="Genomic_DNA"/>
</dbReference>
<dbReference type="Proteomes" id="UP000242474">
    <property type="component" value="Unassembled WGS sequence"/>
</dbReference>
<dbReference type="GO" id="GO:0042565">
    <property type="term" value="C:RNA nuclear export complex"/>
    <property type="evidence" value="ECO:0007669"/>
    <property type="project" value="TreeGrafter"/>
</dbReference>
<dbReference type="GO" id="GO:0006611">
    <property type="term" value="P:protein export from nucleus"/>
    <property type="evidence" value="ECO:0007669"/>
    <property type="project" value="InterPro"/>
</dbReference>
<dbReference type="GO" id="GO:0006405">
    <property type="term" value="P:RNA export from nucleus"/>
    <property type="evidence" value="ECO:0007669"/>
    <property type="project" value="TreeGrafter"/>
</dbReference>